<evidence type="ECO:0000313" key="2">
    <source>
        <dbReference type="EMBL" id="HJE38923.1"/>
    </source>
</evidence>
<dbReference type="InterPro" id="IPR029464">
    <property type="entry name" value="HSDR_N"/>
</dbReference>
<dbReference type="Gene3D" id="3.90.1570.30">
    <property type="match status" value="1"/>
</dbReference>
<reference evidence="2" key="2">
    <citation type="submission" date="2021-09" db="EMBL/GenBank/DDBJ databases">
        <authorList>
            <person name="Gilroy R."/>
        </authorList>
    </citation>
    <scope>NUCLEOTIDE SEQUENCE</scope>
    <source>
        <strain evidence="2">4100</strain>
    </source>
</reference>
<organism evidence="2 3">
    <name type="scientific">Candidatus Amulumruptor caecigallinarius</name>
    <dbReference type="NCBI Taxonomy" id="2109911"/>
    <lineage>
        <taxon>Bacteria</taxon>
        <taxon>Pseudomonadati</taxon>
        <taxon>Bacteroidota</taxon>
        <taxon>Bacteroidia</taxon>
        <taxon>Bacteroidales</taxon>
        <taxon>Muribaculaceae</taxon>
        <taxon>Candidatus Amulumruptor</taxon>
    </lineage>
</organism>
<feature type="domain" description="Type I restriction enzyme R protein N-terminal" evidence="1">
    <location>
        <begin position="43"/>
        <end position="152"/>
    </location>
</feature>
<sequence>MDSNTAHLPALNLPDSPLKLRRLPDGAMQVYDPLRLKWVILTPEEHVRQRFVTFLTHSLGYPAGMMANEVSLRLNGTLRRCDTVLFDRMRQPLAIIEYKAPGIPITQTVFEQIVRYNMVLRASFLMVSNGLKHYCCRVDYSPPKVTFLKEIPTYAAITESQSEDRRD</sequence>
<dbReference type="Proteomes" id="UP000711407">
    <property type="component" value="Unassembled WGS sequence"/>
</dbReference>
<accession>A0A921JI30</accession>
<evidence type="ECO:0000313" key="3">
    <source>
        <dbReference type="Proteomes" id="UP000711407"/>
    </source>
</evidence>
<name>A0A921JI30_9BACT</name>
<proteinExistence type="predicted"/>
<evidence type="ECO:0000259" key="1">
    <source>
        <dbReference type="Pfam" id="PF13588"/>
    </source>
</evidence>
<protein>
    <submittedName>
        <fullName evidence="2">Type I restriction enzyme HsdR N-terminal domain-containing protein</fullName>
    </submittedName>
</protein>
<reference evidence="2" key="1">
    <citation type="journal article" date="2021" name="PeerJ">
        <title>Extensive microbial diversity within the chicken gut microbiome revealed by metagenomics and culture.</title>
        <authorList>
            <person name="Gilroy R."/>
            <person name="Ravi A."/>
            <person name="Getino M."/>
            <person name="Pursley I."/>
            <person name="Horton D.L."/>
            <person name="Alikhan N.F."/>
            <person name="Baker D."/>
            <person name="Gharbi K."/>
            <person name="Hall N."/>
            <person name="Watson M."/>
            <person name="Adriaenssens E.M."/>
            <person name="Foster-Nyarko E."/>
            <person name="Jarju S."/>
            <person name="Secka A."/>
            <person name="Antonio M."/>
            <person name="Oren A."/>
            <person name="Chaudhuri R.R."/>
            <person name="La Ragione R."/>
            <person name="Hildebrand F."/>
            <person name="Pallen M.J."/>
        </authorList>
    </citation>
    <scope>NUCLEOTIDE SEQUENCE</scope>
    <source>
        <strain evidence="2">4100</strain>
    </source>
</reference>
<comment type="caution">
    <text evidence="2">The sequence shown here is derived from an EMBL/GenBank/DDBJ whole genome shotgun (WGS) entry which is preliminary data.</text>
</comment>
<dbReference type="AlphaFoldDB" id="A0A921JI30"/>
<dbReference type="Pfam" id="PF13588">
    <property type="entry name" value="HSDR_N_2"/>
    <property type="match status" value="1"/>
</dbReference>
<dbReference type="EMBL" id="DYXT01000023">
    <property type="protein sequence ID" value="HJE38923.1"/>
    <property type="molecule type" value="Genomic_DNA"/>
</dbReference>
<gene>
    <name evidence="2" type="ORF">K8V47_04090</name>
</gene>